<keyword evidence="6 9" id="KW-0645">Protease</keyword>
<organism evidence="12 13">
    <name type="scientific">Dolosigranulum pigrum</name>
    <dbReference type="NCBI Taxonomy" id="29394"/>
    <lineage>
        <taxon>Bacteria</taxon>
        <taxon>Bacillati</taxon>
        <taxon>Bacillota</taxon>
        <taxon>Bacilli</taxon>
        <taxon>Lactobacillales</taxon>
        <taxon>Carnobacteriaceae</taxon>
        <taxon>Dolosigranulum</taxon>
    </lineage>
</organism>
<dbReference type="Proteomes" id="UP000249099">
    <property type="component" value="Unassembled WGS sequence"/>
</dbReference>
<dbReference type="NCBIfam" id="TIGR00504">
    <property type="entry name" value="pyro_pdase"/>
    <property type="match status" value="1"/>
</dbReference>
<dbReference type="CDD" id="cd00501">
    <property type="entry name" value="Peptidase_C15"/>
    <property type="match status" value="1"/>
</dbReference>
<evidence type="ECO:0000256" key="9">
    <source>
        <dbReference type="HAMAP-Rule" id="MF_00417"/>
    </source>
</evidence>
<evidence type="ECO:0000256" key="3">
    <source>
        <dbReference type="ARBA" id="ARBA00004496"/>
    </source>
</evidence>
<keyword evidence="5 9" id="KW-0963">Cytoplasm</keyword>
<proteinExistence type="inferred from homology"/>
<dbReference type="FunFam" id="3.40.630.20:FF:000001">
    <property type="entry name" value="Pyrrolidone-carboxylate peptidase"/>
    <property type="match status" value="1"/>
</dbReference>
<evidence type="ECO:0000313" key="13">
    <source>
        <dbReference type="Proteomes" id="UP000249099"/>
    </source>
</evidence>
<reference evidence="12 13" key="1">
    <citation type="submission" date="2017-03" db="EMBL/GenBank/DDBJ databases">
        <title>wgs assembly of Dolosigranulum pigrum KPL CDC strains.</title>
        <authorList>
            <person name="Brugger S.D."/>
            <person name="Pettigrew M."/>
            <person name="Kong Y."/>
            <person name="Lemon K.P."/>
        </authorList>
    </citation>
    <scope>NUCLEOTIDE SEQUENCE [LARGE SCALE GENOMIC DNA]</scope>
    <source>
        <strain evidence="12 13">KPL1931_CDC4294-98</strain>
    </source>
</reference>
<evidence type="ECO:0000256" key="5">
    <source>
        <dbReference type="ARBA" id="ARBA00022490"/>
    </source>
</evidence>
<dbReference type="PIRSF" id="PIRSF015592">
    <property type="entry name" value="Prld-crbxl_pptds"/>
    <property type="match status" value="1"/>
</dbReference>
<comment type="subunit">
    <text evidence="9">Homotetramer.</text>
</comment>
<dbReference type="AlphaFoldDB" id="A0A328KLE9"/>
<dbReference type="Gene3D" id="3.40.630.20">
    <property type="entry name" value="Peptidase C15, pyroglutamyl peptidase I-like"/>
    <property type="match status" value="1"/>
</dbReference>
<dbReference type="EMBL" id="NAQV01000014">
    <property type="protein sequence ID" value="RAN63619.1"/>
    <property type="molecule type" value="Genomic_DNA"/>
</dbReference>
<evidence type="ECO:0000313" key="12">
    <source>
        <dbReference type="EMBL" id="RAN63619.1"/>
    </source>
</evidence>
<dbReference type="InterPro" id="IPR000816">
    <property type="entry name" value="Peptidase_C15"/>
</dbReference>
<dbReference type="HAMAP" id="MF_00417">
    <property type="entry name" value="Pyrrolid_peptidase"/>
    <property type="match status" value="1"/>
</dbReference>
<protein>
    <recommendedName>
        <fullName evidence="9">Pyrrolidone-carboxylate peptidase</fullName>
        <ecNumber evidence="9">3.4.19.3</ecNumber>
    </recommendedName>
    <alternativeName>
        <fullName evidence="9">5-oxoprolyl-peptidase</fullName>
    </alternativeName>
    <alternativeName>
        <fullName evidence="9">Pyroglutamyl-peptidase I</fullName>
        <shortName evidence="9">PGP-I</shortName>
        <shortName evidence="9">Pyrase</shortName>
    </alternativeName>
</protein>
<dbReference type="PANTHER" id="PTHR23402:SF1">
    <property type="entry name" value="PYROGLUTAMYL-PEPTIDASE I"/>
    <property type="match status" value="1"/>
</dbReference>
<dbReference type="PROSITE" id="PS01334">
    <property type="entry name" value="PYRASE_CYS"/>
    <property type="match status" value="1"/>
</dbReference>
<comment type="similarity">
    <text evidence="4 9">Belongs to the peptidase C15 family.</text>
</comment>
<keyword evidence="7 9" id="KW-0378">Hydrolase</keyword>
<feature type="active site" evidence="9">
    <location>
        <position position="165"/>
    </location>
</feature>
<dbReference type="InterPro" id="IPR033693">
    <property type="entry name" value="PGPEP1_Glu_AS"/>
</dbReference>
<dbReference type="PRINTS" id="PR00706">
    <property type="entry name" value="PYROGLUPTASE"/>
</dbReference>
<keyword evidence="8 9" id="KW-0788">Thiol protease</keyword>
<name>A0A328KLE9_9LACT</name>
<evidence type="ECO:0000256" key="4">
    <source>
        <dbReference type="ARBA" id="ARBA00006641"/>
    </source>
</evidence>
<dbReference type="InterPro" id="IPR033694">
    <property type="entry name" value="PGPEP1_Cys_AS"/>
</dbReference>
<comment type="caution">
    <text evidence="12">The sequence shown here is derived from an EMBL/GenBank/DDBJ whole genome shotgun (WGS) entry which is preliminary data.</text>
</comment>
<evidence type="ECO:0000256" key="6">
    <source>
        <dbReference type="ARBA" id="ARBA00022670"/>
    </source>
</evidence>
<comment type="subcellular location">
    <subcellularLocation>
        <location evidence="3 9">Cytoplasm</location>
    </subcellularLocation>
</comment>
<dbReference type="Pfam" id="PF01470">
    <property type="entry name" value="Peptidase_C15"/>
    <property type="match status" value="1"/>
</dbReference>
<dbReference type="RefSeq" id="WP_112790051.1">
    <property type="nucleotide sequence ID" value="NZ_NAQV01000014.1"/>
</dbReference>
<evidence type="ECO:0000256" key="8">
    <source>
        <dbReference type="ARBA" id="ARBA00022807"/>
    </source>
</evidence>
<feature type="active site" evidence="9 11">
    <location>
        <position position="141"/>
    </location>
</feature>
<dbReference type="GO" id="GO:0005829">
    <property type="term" value="C:cytosol"/>
    <property type="evidence" value="ECO:0007669"/>
    <property type="project" value="InterPro"/>
</dbReference>
<evidence type="ECO:0000256" key="1">
    <source>
        <dbReference type="ARBA" id="ARBA00001770"/>
    </source>
</evidence>
<evidence type="ECO:0000256" key="11">
    <source>
        <dbReference type="PROSITE-ProRule" id="PRU10077"/>
    </source>
</evidence>
<dbReference type="InterPro" id="IPR036440">
    <property type="entry name" value="Peptidase_C15-like_sf"/>
</dbReference>
<dbReference type="GO" id="GO:0006508">
    <property type="term" value="P:proteolysis"/>
    <property type="evidence" value="ECO:0007669"/>
    <property type="project" value="UniProtKB-KW"/>
</dbReference>
<comment type="catalytic activity">
    <reaction evidence="1 9 10">
        <text>Release of an N-terminal pyroglutamyl group from a polypeptide, the second amino acid generally not being Pro.</text>
        <dbReference type="EC" id="3.4.19.3"/>
    </reaction>
</comment>
<dbReference type="GO" id="GO:0016920">
    <property type="term" value="F:pyroglutamyl-peptidase activity"/>
    <property type="evidence" value="ECO:0007669"/>
    <property type="project" value="UniProtKB-UniRule"/>
</dbReference>
<sequence length="215" mass="22892">MKILVTGFDPFGGESMNPAIEAVKGLSDEISGAEIIKLEIPTVFHKSADVLEEAMLAHQPDVVLCVGQAGGRTGITPERVAINQDDARIEDNEGNQPVDIAIREEGAPAYFATLPIKAMVEAIKEAGLPSSVSNSAGTFVCNHIMYQALYLAEQHLPAARAGFVHIPFMPEQVVDKPGKASMSLADITRGLEASIEAIVNFKDKEDLQVTGGATH</sequence>
<comment type="function">
    <text evidence="2 9">Removes 5-oxoproline from various penultimate amino acid residues except L-proline.</text>
</comment>
<accession>A0A328KLE9</accession>
<dbReference type="SUPFAM" id="SSF53182">
    <property type="entry name" value="Pyrrolidone carboxyl peptidase (pyroglutamate aminopeptidase)"/>
    <property type="match status" value="1"/>
</dbReference>
<feature type="active site" evidence="9 10">
    <location>
        <position position="78"/>
    </location>
</feature>
<dbReference type="InterPro" id="IPR016125">
    <property type="entry name" value="Peptidase_C15-like"/>
</dbReference>
<dbReference type="NCBIfam" id="NF009676">
    <property type="entry name" value="PRK13197.1"/>
    <property type="match status" value="1"/>
</dbReference>
<evidence type="ECO:0000256" key="2">
    <source>
        <dbReference type="ARBA" id="ARBA00002280"/>
    </source>
</evidence>
<dbReference type="PANTHER" id="PTHR23402">
    <property type="entry name" value="PROTEASE FAMILY C15 PYROGLUTAMYL-PEPTIDASE I-RELATED"/>
    <property type="match status" value="1"/>
</dbReference>
<dbReference type="InterPro" id="IPR029762">
    <property type="entry name" value="PGP-I_bact-type"/>
</dbReference>
<dbReference type="EC" id="3.4.19.3" evidence="9"/>
<evidence type="ECO:0000256" key="7">
    <source>
        <dbReference type="ARBA" id="ARBA00022801"/>
    </source>
</evidence>
<dbReference type="PROSITE" id="PS01333">
    <property type="entry name" value="PYRASE_GLU"/>
    <property type="match status" value="1"/>
</dbReference>
<gene>
    <name evidence="9" type="primary">pcp</name>
    <name evidence="12" type="ORF">B8A44_04565</name>
</gene>
<evidence type="ECO:0000256" key="10">
    <source>
        <dbReference type="PROSITE-ProRule" id="PRU10076"/>
    </source>
</evidence>